<dbReference type="AlphaFoldDB" id="A0AAW2FUL0"/>
<evidence type="ECO:0000313" key="3">
    <source>
        <dbReference type="Proteomes" id="UP001430953"/>
    </source>
</evidence>
<dbReference type="Proteomes" id="UP001430953">
    <property type="component" value="Unassembled WGS sequence"/>
</dbReference>
<evidence type="ECO:0008006" key="4">
    <source>
        <dbReference type="Google" id="ProtNLM"/>
    </source>
</evidence>
<dbReference type="EMBL" id="JADYXP020000007">
    <property type="protein sequence ID" value="KAL0119664.1"/>
    <property type="molecule type" value="Genomic_DNA"/>
</dbReference>
<feature type="transmembrane region" description="Helical" evidence="1">
    <location>
        <begin position="39"/>
        <end position="67"/>
    </location>
</feature>
<gene>
    <name evidence="2" type="ORF">PUN28_007834</name>
</gene>
<reference evidence="2 3" key="1">
    <citation type="submission" date="2023-03" db="EMBL/GenBank/DDBJ databases">
        <title>High recombination rates correlate with genetic variation in Cardiocondyla obscurior ants.</title>
        <authorList>
            <person name="Errbii M."/>
        </authorList>
    </citation>
    <scope>NUCLEOTIDE SEQUENCE [LARGE SCALE GENOMIC DNA]</scope>
    <source>
        <strain evidence="2">Alpha-2009</strain>
        <tissue evidence="2">Whole body</tissue>
    </source>
</reference>
<keyword evidence="3" id="KW-1185">Reference proteome</keyword>
<accession>A0AAW2FUL0</accession>
<proteinExistence type="predicted"/>
<protein>
    <recommendedName>
        <fullName evidence="4">Transmembrane protein</fullName>
    </recommendedName>
</protein>
<keyword evidence="1" id="KW-1133">Transmembrane helix</keyword>
<comment type="caution">
    <text evidence="2">The sequence shown here is derived from an EMBL/GenBank/DDBJ whole genome shotgun (WGS) entry which is preliminary data.</text>
</comment>
<organism evidence="2 3">
    <name type="scientific">Cardiocondyla obscurior</name>
    <dbReference type="NCBI Taxonomy" id="286306"/>
    <lineage>
        <taxon>Eukaryota</taxon>
        <taxon>Metazoa</taxon>
        <taxon>Ecdysozoa</taxon>
        <taxon>Arthropoda</taxon>
        <taxon>Hexapoda</taxon>
        <taxon>Insecta</taxon>
        <taxon>Pterygota</taxon>
        <taxon>Neoptera</taxon>
        <taxon>Endopterygota</taxon>
        <taxon>Hymenoptera</taxon>
        <taxon>Apocrita</taxon>
        <taxon>Aculeata</taxon>
        <taxon>Formicoidea</taxon>
        <taxon>Formicidae</taxon>
        <taxon>Myrmicinae</taxon>
        <taxon>Cardiocondyla</taxon>
    </lineage>
</organism>
<keyword evidence="1" id="KW-0812">Transmembrane</keyword>
<keyword evidence="1" id="KW-0472">Membrane</keyword>
<evidence type="ECO:0000256" key="1">
    <source>
        <dbReference type="SAM" id="Phobius"/>
    </source>
</evidence>
<sequence length="90" mass="10650">MQKNALFITFFSDRRFANIRNSIATQRVREMLRDGPVTFLRSCLLSLSFFLPPFFSCFPFLFFFFFFPLFDARALPFTCARFTAIRGKGY</sequence>
<evidence type="ECO:0000313" key="2">
    <source>
        <dbReference type="EMBL" id="KAL0119664.1"/>
    </source>
</evidence>
<name>A0AAW2FUL0_9HYME</name>